<feature type="region of interest" description="Disordered" evidence="2">
    <location>
        <begin position="565"/>
        <end position="604"/>
    </location>
</feature>
<evidence type="ECO:0000313" key="3">
    <source>
        <dbReference type="EMBL" id="CAG7784964.1"/>
    </source>
</evidence>
<feature type="compositionally biased region" description="Polar residues" evidence="2">
    <location>
        <begin position="584"/>
        <end position="600"/>
    </location>
</feature>
<evidence type="ECO:0000313" key="4">
    <source>
        <dbReference type="Proteomes" id="UP000708208"/>
    </source>
</evidence>
<comment type="caution">
    <text evidence="3">The sequence shown here is derived from an EMBL/GenBank/DDBJ whole genome shotgun (WGS) entry which is preliminary data.</text>
</comment>
<dbReference type="OrthoDB" id="10542395at2759"/>
<feature type="compositionally biased region" description="Low complexity" evidence="2">
    <location>
        <begin position="574"/>
        <end position="583"/>
    </location>
</feature>
<accession>A0A8J2PFR5</accession>
<dbReference type="AlphaFoldDB" id="A0A8J2PFR5"/>
<protein>
    <submittedName>
        <fullName evidence="3">Uncharacterized protein</fullName>
    </submittedName>
</protein>
<feature type="region of interest" description="Disordered" evidence="2">
    <location>
        <begin position="632"/>
        <end position="721"/>
    </location>
</feature>
<reference evidence="3" key="1">
    <citation type="submission" date="2021-06" db="EMBL/GenBank/DDBJ databases">
        <authorList>
            <person name="Hodson N. C."/>
            <person name="Mongue J. A."/>
            <person name="Jaron S. K."/>
        </authorList>
    </citation>
    <scope>NUCLEOTIDE SEQUENCE</scope>
</reference>
<feature type="coiled-coil region" evidence="1">
    <location>
        <begin position="103"/>
        <end position="158"/>
    </location>
</feature>
<evidence type="ECO:0000256" key="2">
    <source>
        <dbReference type="SAM" id="MobiDB-lite"/>
    </source>
</evidence>
<feature type="compositionally biased region" description="Basic and acidic residues" evidence="2">
    <location>
        <begin position="687"/>
        <end position="698"/>
    </location>
</feature>
<sequence length="721" mass="80826">MADDQITVILCSKCHKPIFDPNQRVSHDNLPTLAATRCHAFHPFCLSQMRGESMASDENGNFVLCPELNCNRAIRPLDANFISPATDQIAAAPIARPDPQIELDAARQRISRYEYIMENYRESVQDRDATIRRLQNQLQHQREVNRQLRNENATLVNRNQATRPPRVNVASRNMPNRNAAVTSTTDQRRVSTTSTTSTNTDTTPANTATNATTSTTNATNVTSPTPGTSSGNVATVRPFDNATSHRRPTNSHAAAALSNYEYDTPMRDLPQYNADGSIATMGFRPLRSGPAPSNDRYEAIPPTARNPTSKFITEPAKPAEKQRPHCMANLSKSHNRFYKKFKIDSKMLKPFYPLNALPHEFTTLGVFVGENDARSAVAAQDVLLAGDGFVLGVAEWIMYQRDIREYMHPGLYGREIRIREFISTLASFKRLPPRLIISIGNLDAFDNFDSEEFKELFRRLIKICRDRGVREIYAVPIIQHAEQDETVYASVMSVFEVNYSTMLGGRYALIDPYPWFVNYTPTVGERPPMYTIQEHEEFAVWIRHTFIPPTNDASEAIRQRYREPENLLRNPTAESQSENESSSTTDNRQLTHGPASTSRDAQPHQAVNDLTEDDAQPGPSTKAAHTESWVNLTAGQDSENRTNDDVSTAEEKIDESEGFSGVRANEQEARPPTPQPDNNDDADNDSVDSKLHIDEDMKSLSTTVSELSDDENQQAENTGKT</sequence>
<feature type="region of interest" description="Disordered" evidence="2">
    <location>
        <begin position="160"/>
        <end position="233"/>
    </location>
</feature>
<keyword evidence="1" id="KW-0175">Coiled coil</keyword>
<organism evidence="3 4">
    <name type="scientific">Allacma fusca</name>
    <dbReference type="NCBI Taxonomy" id="39272"/>
    <lineage>
        <taxon>Eukaryota</taxon>
        <taxon>Metazoa</taxon>
        <taxon>Ecdysozoa</taxon>
        <taxon>Arthropoda</taxon>
        <taxon>Hexapoda</taxon>
        <taxon>Collembola</taxon>
        <taxon>Symphypleona</taxon>
        <taxon>Sminthuridae</taxon>
        <taxon>Allacma</taxon>
    </lineage>
</organism>
<name>A0A8J2PFR5_9HEXA</name>
<feature type="compositionally biased region" description="Polar residues" evidence="2">
    <location>
        <begin position="170"/>
        <end position="181"/>
    </location>
</feature>
<proteinExistence type="predicted"/>
<feature type="non-terminal residue" evidence="3">
    <location>
        <position position="721"/>
    </location>
</feature>
<keyword evidence="4" id="KW-1185">Reference proteome</keyword>
<feature type="compositionally biased region" description="Low complexity" evidence="2">
    <location>
        <begin position="182"/>
        <end position="225"/>
    </location>
</feature>
<dbReference type="Proteomes" id="UP000708208">
    <property type="component" value="Unassembled WGS sequence"/>
</dbReference>
<dbReference type="EMBL" id="CAJVCH010286285">
    <property type="protein sequence ID" value="CAG7784964.1"/>
    <property type="molecule type" value="Genomic_DNA"/>
</dbReference>
<gene>
    <name evidence="3" type="ORF">AFUS01_LOCUS23617</name>
</gene>
<evidence type="ECO:0000256" key="1">
    <source>
        <dbReference type="SAM" id="Coils"/>
    </source>
</evidence>